<dbReference type="PANTHER" id="PTHR36927">
    <property type="entry name" value="BLR4337 PROTEIN"/>
    <property type="match status" value="1"/>
</dbReference>
<evidence type="ECO:0000259" key="3">
    <source>
        <dbReference type="Pfam" id="PF01757"/>
    </source>
</evidence>
<protein>
    <recommendedName>
        <fullName evidence="3">Acyltransferase 3 domain-containing protein</fullName>
    </recommendedName>
</protein>
<feature type="transmembrane region" description="Helical" evidence="2">
    <location>
        <begin position="350"/>
        <end position="372"/>
    </location>
</feature>
<feature type="compositionally biased region" description="Polar residues" evidence="1">
    <location>
        <begin position="392"/>
        <end position="408"/>
    </location>
</feature>
<feature type="transmembrane region" description="Helical" evidence="2">
    <location>
        <begin position="253"/>
        <end position="275"/>
    </location>
</feature>
<evidence type="ECO:0000313" key="5">
    <source>
        <dbReference type="Proteomes" id="UP000563524"/>
    </source>
</evidence>
<keyword evidence="2" id="KW-0472">Membrane</keyword>
<dbReference type="PANTHER" id="PTHR36927:SF3">
    <property type="entry name" value="GLUCANS BIOSYNTHESIS PROTEIN C"/>
    <property type="match status" value="1"/>
</dbReference>
<keyword evidence="2" id="KW-0812">Transmembrane</keyword>
<proteinExistence type="predicted"/>
<reference evidence="4 5" key="1">
    <citation type="submission" date="2020-08" db="EMBL/GenBank/DDBJ databases">
        <title>Genomic Encyclopedia of Type Strains, Phase IV (KMG-IV): sequencing the most valuable type-strain genomes for metagenomic binning, comparative biology and taxonomic classification.</title>
        <authorList>
            <person name="Goeker M."/>
        </authorList>
    </citation>
    <scope>NUCLEOTIDE SEQUENCE [LARGE SCALE GENOMIC DNA]</scope>
    <source>
        <strain evidence="4 5">DSM 102850</strain>
    </source>
</reference>
<organism evidence="4 5">
    <name type="scientific">Parvularcula dongshanensis</name>
    <dbReference type="NCBI Taxonomy" id="1173995"/>
    <lineage>
        <taxon>Bacteria</taxon>
        <taxon>Pseudomonadati</taxon>
        <taxon>Pseudomonadota</taxon>
        <taxon>Alphaproteobacteria</taxon>
        <taxon>Parvularculales</taxon>
        <taxon>Parvularculaceae</taxon>
        <taxon>Parvularcula</taxon>
    </lineage>
</organism>
<evidence type="ECO:0000256" key="1">
    <source>
        <dbReference type="SAM" id="MobiDB-lite"/>
    </source>
</evidence>
<dbReference type="InterPro" id="IPR002656">
    <property type="entry name" value="Acyl_transf_3_dom"/>
</dbReference>
<evidence type="ECO:0000313" key="4">
    <source>
        <dbReference type="EMBL" id="MBB4658970.1"/>
    </source>
</evidence>
<comment type="caution">
    <text evidence="4">The sequence shown here is derived from an EMBL/GenBank/DDBJ whole genome shotgun (WGS) entry which is preliminary data.</text>
</comment>
<feature type="region of interest" description="Disordered" evidence="1">
    <location>
        <begin position="389"/>
        <end position="408"/>
    </location>
</feature>
<feature type="transmembrane region" description="Helical" evidence="2">
    <location>
        <begin position="67"/>
        <end position="86"/>
    </location>
</feature>
<feature type="transmembrane region" description="Helical" evidence="2">
    <location>
        <begin position="156"/>
        <end position="176"/>
    </location>
</feature>
<feature type="transmembrane region" description="Helical" evidence="2">
    <location>
        <begin position="287"/>
        <end position="307"/>
    </location>
</feature>
<dbReference type="RefSeq" id="WP_183817138.1">
    <property type="nucleotide sequence ID" value="NZ_JACHOB010000002.1"/>
</dbReference>
<dbReference type="Proteomes" id="UP000563524">
    <property type="component" value="Unassembled WGS sequence"/>
</dbReference>
<feature type="transmembrane region" description="Helical" evidence="2">
    <location>
        <begin position="98"/>
        <end position="117"/>
    </location>
</feature>
<dbReference type="AlphaFoldDB" id="A0A840I4L8"/>
<keyword evidence="5" id="KW-1185">Reference proteome</keyword>
<dbReference type="InterPro" id="IPR050623">
    <property type="entry name" value="Glucan_succinyl_AcylTrfase"/>
</dbReference>
<feature type="transmembrane region" description="Helical" evidence="2">
    <location>
        <begin position="319"/>
        <end position="344"/>
    </location>
</feature>
<feature type="transmembrane region" description="Helical" evidence="2">
    <location>
        <begin position="29"/>
        <end position="47"/>
    </location>
</feature>
<dbReference type="GO" id="GO:0016747">
    <property type="term" value="F:acyltransferase activity, transferring groups other than amino-acyl groups"/>
    <property type="evidence" value="ECO:0007669"/>
    <property type="project" value="InterPro"/>
</dbReference>
<sequence>MSLTVPSARPSRAAAAPPGRRYDLDAVRVGAFGLLILYHVGMFYVTWDWHVKSPYASAAAEPLMRLVNPWRLAILFFVSGVAVRFATDKASSRGRFAASRLLRLGLPILVGMLVTVAPQTYFELRQDGAIPPDFGAFYARYLSGDLPLLTPTWNHLWYLVYLLVYVLLLLPVLPLLRRLAAREALGRLLGGPWRLLLLVPLPFILFELTLSERFPTTHALVDDWGNHAHRLTIFLLGVLAAKDERFWGSVDRALPAAAAIAILLVPARLFAQPLYDALTSHDLGDGAWTVGYVLYAWSVIVALLGFARRAVRGPSAALAYANGAVFCWYVLHQTIIVAVGYALAPMRLGAWPEAILVILATVIGCLAGYELLRRVPGVRIAFGIKEGRRRSSSQAAPQGSGRTAPTPR</sequence>
<feature type="domain" description="Acyltransferase 3" evidence="3">
    <location>
        <begin position="22"/>
        <end position="368"/>
    </location>
</feature>
<gene>
    <name evidence="4" type="ORF">GGQ59_001484</name>
</gene>
<dbReference type="Pfam" id="PF01757">
    <property type="entry name" value="Acyl_transf_3"/>
    <property type="match status" value="1"/>
</dbReference>
<evidence type="ECO:0000256" key="2">
    <source>
        <dbReference type="SAM" id="Phobius"/>
    </source>
</evidence>
<accession>A0A840I4L8</accession>
<keyword evidence="2" id="KW-1133">Transmembrane helix</keyword>
<dbReference type="EMBL" id="JACHOB010000002">
    <property type="protein sequence ID" value="MBB4658970.1"/>
    <property type="molecule type" value="Genomic_DNA"/>
</dbReference>
<name>A0A840I4L8_9PROT</name>